<name>A0ABV7G074_9PROT</name>
<evidence type="ECO:0000313" key="1">
    <source>
        <dbReference type="EMBL" id="MFC3126044.1"/>
    </source>
</evidence>
<gene>
    <name evidence="1" type="ORF">ACFOD4_13330</name>
</gene>
<comment type="caution">
    <text evidence="1">The sequence shown here is derived from an EMBL/GenBank/DDBJ whole genome shotgun (WGS) entry which is preliminary data.</text>
</comment>
<dbReference type="RefSeq" id="WP_379597136.1">
    <property type="nucleotide sequence ID" value="NZ_JBHRTN010000012.1"/>
</dbReference>
<evidence type="ECO:0000313" key="2">
    <source>
        <dbReference type="Proteomes" id="UP001595593"/>
    </source>
</evidence>
<organism evidence="1 2">
    <name type="scientific">Teichococcus globiformis</name>
    <dbReference type="NCBI Taxonomy" id="2307229"/>
    <lineage>
        <taxon>Bacteria</taxon>
        <taxon>Pseudomonadati</taxon>
        <taxon>Pseudomonadota</taxon>
        <taxon>Alphaproteobacteria</taxon>
        <taxon>Acetobacterales</taxon>
        <taxon>Roseomonadaceae</taxon>
        <taxon>Roseomonas</taxon>
    </lineage>
</organism>
<proteinExistence type="predicted"/>
<dbReference type="Proteomes" id="UP001595593">
    <property type="component" value="Unassembled WGS sequence"/>
</dbReference>
<dbReference type="EMBL" id="JBHRTN010000012">
    <property type="protein sequence ID" value="MFC3126044.1"/>
    <property type="molecule type" value="Genomic_DNA"/>
</dbReference>
<keyword evidence="2" id="KW-1185">Reference proteome</keyword>
<reference evidence="2" key="1">
    <citation type="journal article" date="2019" name="Int. J. Syst. Evol. Microbiol.">
        <title>The Global Catalogue of Microorganisms (GCM) 10K type strain sequencing project: providing services to taxonomists for standard genome sequencing and annotation.</title>
        <authorList>
            <consortium name="The Broad Institute Genomics Platform"/>
            <consortium name="The Broad Institute Genome Sequencing Center for Infectious Disease"/>
            <person name="Wu L."/>
            <person name="Ma J."/>
        </authorList>
    </citation>
    <scope>NUCLEOTIDE SEQUENCE [LARGE SCALE GENOMIC DNA]</scope>
    <source>
        <strain evidence="2">KCTC 52094</strain>
    </source>
</reference>
<accession>A0ABV7G074</accession>
<protein>
    <submittedName>
        <fullName evidence="1">Uncharacterized protein</fullName>
    </submittedName>
</protein>
<sequence length="67" mass="6966">MVQPLSILRDFEAIEDKAKVAGNLPVHRIAGSGSAILAGPAYSGATVRMVSRIGSSPPSVEILPLPR</sequence>